<proteinExistence type="predicted"/>
<evidence type="ECO:0000313" key="3">
    <source>
        <dbReference type="Proteomes" id="UP000008206"/>
    </source>
</evidence>
<evidence type="ECO:0000259" key="1">
    <source>
        <dbReference type="SMART" id="SM00331"/>
    </source>
</evidence>
<dbReference type="Pfam" id="PF07228">
    <property type="entry name" value="SpoIIE"/>
    <property type="match status" value="1"/>
</dbReference>
<organism evidence="2 3">
    <name type="scientific">Gloeothece verrucosa (strain PCC 7822)</name>
    <name type="common">Cyanothece sp. (strain PCC 7822)</name>
    <dbReference type="NCBI Taxonomy" id="497965"/>
    <lineage>
        <taxon>Bacteria</taxon>
        <taxon>Bacillati</taxon>
        <taxon>Cyanobacteriota</taxon>
        <taxon>Cyanophyceae</taxon>
        <taxon>Oscillatoriophycideae</taxon>
        <taxon>Chroococcales</taxon>
        <taxon>Aphanothecaceae</taxon>
        <taxon>Gloeothece</taxon>
        <taxon>Gloeothece verrucosa</taxon>
    </lineage>
</organism>
<dbReference type="OrthoDB" id="479131at2"/>
<dbReference type="SMART" id="SM00331">
    <property type="entry name" value="PP2C_SIG"/>
    <property type="match status" value="1"/>
</dbReference>
<keyword evidence="2" id="KW-0808">Transferase</keyword>
<reference evidence="3" key="1">
    <citation type="journal article" date="2011" name="MBio">
        <title>Novel metabolic attributes of the genus Cyanothece, comprising a group of unicellular nitrogen-fixing Cyanobacteria.</title>
        <authorList>
            <person name="Bandyopadhyay A."/>
            <person name="Elvitigala T."/>
            <person name="Welsh E."/>
            <person name="Stockel J."/>
            <person name="Liberton M."/>
            <person name="Min H."/>
            <person name="Sherman L.A."/>
            <person name="Pakrasi H.B."/>
        </authorList>
    </citation>
    <scope>NUCLEOTIDE SEQUENCE [LARGE SCALE GENOMIC DNA]</scope>
    <source>
        <strain evidence="3">PCC 7822</strain>
    </source>
</reference>
<dbReference type="Proteomes" id="UP000008206">
    <property type="component" value="Chromosome"/>
</dbReference>
<dbReference type="SUPFAM" id="SSF55874">
    <property type="entry name" value="ATPase domain of HSP90 chaperone/DNA topoisomerase II/histidine kinase"/>
    <property type="match status" value="1"/>
</dbReference>
<accession>E0UGQ5</accession>
<dbReference type="PANTHER" id="PTHR35801">
    <property type="entry name" value="PHOSPHOSERINE PHOSPHATASE RSBX"/>
    <property type="match status" value="1"/>
</dbReference>
<dbReference type="SUPFAM" id="SSF81606">
    <property type="entry name" value="PP2C-like"/>
    <property type="match status" value="1"/>
</dbReference>
<dbReference type="AlphaFoldDB" id="E0UGQ5"/>
<dbReference type="eggNOG" id="COG2172">
    <property type="taxonomic scope" value="Bacteria"/>
</dbReference>
<dbReference type="InterPro" id="IPR003594">
    <property type="entry name" value="HATPase_dom"/>
</dbReference>
<dbReference type="CDD" id="cd16934">
    <property type="entry name" value="HATPase_RsbT-like"/>
    <property type="match status" value="1"/>
</dbReference>
<dbReference type="GO" id="GO:0004674">
    <property type="term" value="F:protein serine/threonine kinase activity"/>
    <property type="evidence" value="ECO:0007669"/>
    <property type="project" value="UniProtKB-KW"/>
</dbReference>
<gene>
    <name evidence="2" type="ordered locus">Cyan7822_1261</name>
</gene>
<dbReference type="InterPro" id="IPR036457">
    <property type="entry name" value="PPM-type-like_dom_sf"/>
</dbReference>
<keyword evidence="3" id="KW-1185">Reference proteome</keyword>
<sequence>MNEAILLPISEPSQTGKARREALTLASRLGFDETKRGKVGLVVTEIANNLVLHATEGLLLLQAIERDNQIGIEILSLDQGPGMSNISECLRDGFSTAGTAGNGLGAISRLSDGFEVYSSPKGGTAILAQLWLTSASSSLSSLDSKLDQIYGNPITSNLDNKIKLEIGTICLAKAGQEVSGDIWATVQQDERILLLVADGLGHGLPAAQASLEARRIFHASAHLNPKEIIEATHLALRSTRGAALAIAEIDFSRQTLRWAGVGNIAGAVFFPQKSYSMVSHNGTVGHEMRKVQEFTYDWQPGGFLVMHSDGLGTQWNLDRYPGLTSKHSSLIAGVLYRDFNRGRDDVTVLVAREIY</sequence>
<dbReference type="STRING" id="497965.Cyan7822_1261"/>
<dbReference type="InterPro" id="IPR001932">
    <property type="entry name" value="PPM-type_phosphatase-like_dom"/>
</dbReference>
<dbReference type="eggNOG" id="COG2208">
    <property type="taxonomic scope" value="Bacteria"/>
</dbReference>
<keyword evidence="2" id="KW-0723">Serine/threonine-protein kinase</keyword>
<dbReference type="Pfam" id="PF13581">
    <property type="entry name" value="HATPase_c_2"/>
    <property type="match status" value="1"/>
</dbReference>
<dbReference type="PANTHER" id="PTHR35801:SF1">
    <property type="entry name" value="PHOSPHOSERINE PHOSPHATASE RSBX"/>
    <property type="match status" value="1"/>
</dbReference>
<keyword evidence="2" id="KW-0418">Kinase</keyword>
<dbReference type="Gene3D" id="3.30.565.10">
    <property type="entry name" value="Histidine kinase-like ATPase, C-terminal domain"/>
    <property type="match status" value="1"/>
</dbReference>
<dbReference type="HOGENOM" id="CLU_066586_0_0_3"/>
<dbReference type="KEGG" id="cyj:Cyan7822_1261"/>
<dbReference type="Gene3D" id="3.60.40.10">
    <property type="entry name" value="PPM-type phosphatase domain"/>
    <property type="match status" value="1"/>
</dbReference>
<dbReference type="InterPro" id="IPR039248">
    <property type="entry name" value="Ptase_RsbX"/>
</dbReference>
<dbReference type="InterPro" id="IPR036890">
    <property type="entry name" value="HATPase_C_sf"/>
</dbReference>
<evidence type="ECO:0000313" key="2">
    <source>
        <dbReference type="EMBL" id="ADN13264.1"/>
    </source>
</evidence>
<dbReference type="EMBL" id="CP002198">
    <property type="protein sequence ID" value="ADN13264.1"/>
    <property type="molecule type" value="Genomic_DNA"/>
</dbReference>
<name>E0UGQ5_GLOV7</name>
<dbReference type="RefSeq" id="WP_013321371.1">
    <property type="nucleotide sequence ID" value="NC_014501.1"/>
</dbReference>
<protein>
    <submittedName>
        <fullName evidence="2">Putative anti-sigma regulatory factor, serine/threonine protein kinase</fullName>
    </submittedName>
</protein>
<feature type="domain" description="PPM-type phosphatase" evidence="1">
    <location>
        <begin position="163"/>
        <end position="353"/>
    </location>
</feature>